<dbReference type="InterPro" id="IPR007829">
    <property type="entry name" value="TM2"/>
</dbReference>
<evidence type="ECO:0000313" key="10">
    <source>
        <dbReference type="EMBL" id="KAJ4457230.1"/>
    </source>
</evidence>
<feature type="transmembrane region" description="Helical" evidence="8">
    <location>
        <begin position="41"/>
        <end position="61"/>
    </location>
</feature>
<organism evidence="10 11">
    <name type="scientific">Paratrimastix pyriformis</name>
    <dbReference type="NCBI Taxonomy" id="342808"/>
    <lineage>
        <taxon>Eukaryota</taxon>
        <taxon>Metamonada</taxon>
        <taxon>Preaxostyla</taxon>
        <taxon>Paratrimastigidae</taxon>
        <taxon>Paratrimastix</taxon>
    </lineage>
</organism>
<evidence type="ECO:0000259" key="9">
    <source>
        <dbReference type="Pfam" id="PF05154"/>
    </source>
</evidence>
<evidence type="ECO:0000256" key="3">
    <source>
        <dbReference type="ARBA" id="ARBA00022692"/>
    </source>
</evidence>
<evidence type="ECO:0000256" key="4">
    <source>
        <dbReference type="ARBA" id="ARBA00022729"/>
    </source>
</evidence>
<evidence type="ECO:0000256" key="1">
    <source>
        <dbReference type="ARBA" id="ARBA00004141"/>
    </source>
</evidence>
<feature type="transmembrane region" description="Helical" evidence="8">
    <location>
        <begin position="172"/>
        <end position="192"/>
    </location>
</feature>
<dbReference type="InterPro" id="IPR050932">
    <property type="entry name" value="TM2D1-3-like"/>
</dbReference>
<evidence type="ECO:0000256" key="6">
    <source>
        <dbReference type="ARBA" id="ARBA00023136"/>
    </source>
</evidence>
<feature type="domain" description="TM2" evidence="9">
    <location>
        <begin position="169"/>
        <end position="216"/>
    </location>
</feature>
<protein>
    <submittedName>
        <fullName evidence="10">DNA polymerase kappa</fullName>
    </submittedName>
</protein>
<dbReference type="Pfam" id="PF05154">
    <property type="entry name" value="TM2"/>
    <property type="match status" value="1"/>
</dbReference>
<dbReference type="Proteomes" id="UP001141327">
    <property type="component" value="Unassembled WGS sequence"/>
</dbReference>
<keyword evidence="4" id="KW-0732">Signal</keyword>
<sequence length="239" mass="26695">MRAKKDNGHRLRMSRRVDTYFDIYDSPSVRDSLSGRLLKELACVFQVTFWVLVWLVFAIRARADCADDVPLSKMSCDTDFPCIWHAKYLVNCSVPVDVDCTGTRNFTKPYFCRYCYQWPETAHNCTVPSSCNAKAADAYALVQCTVHADTLCIGTHTFPKWVPCRWTSGKSWYVAMITSLFLGGIAADRFYLGYVFLGVLKLISLGGLGIWAVADAVFLAVGYLGPADGSLFADDFLVP</sequence>
<feature type="transmembrane region" description="Helical" evidence="8">
    <location>
        <begin position="199"/>
        <end position="224"/>
    </location>
</feature>
<keyword evidence="11" id="KW-1185">Reference proteome</keyword>
<comment type="subcellular location">
    <subcellularLocation>
        <location evidence="1">Membrane</location>
        <topology evidence="1">Multi-pass membrane protein</topology>
    </subcellularLocation>
</comment>
<evidence type="ECO:0000256" key="2">
    <source>
        <dbReference type="ARBA" id="ARBA00008284"/>
    </source>
</evidence>
<reference evidence="10" key="1">
    <citation type="journal article" date="2022" name="bioRxiv">
        <title>Genomics of Preaxostyla Flagellates Illuminates Evolutionary Transitions and the Path Towards Mitochondrial Loss.</title>
        <authorList>
            <person name="Novak L.V.F."/>
            <person name="Treitli S.C."/>
            <person name="Pyrih J."/>
            <person name="Halakuc P."/>
            <person name="Pipaliya S.V."/>
            <person name="Vacek V."/>
            <person name="Brzon O."/>
            <person name="Soukal P."/>
            <person name="Eme L."/>
            <person name="Dacks J.B."/>
            <person name="Karnkowska A."/>
            <person name="Elias M."/>
            <person name="Hampl V."/>
        </authorList>
    </citation>
    <scope>NUCLEOTIDE SEQUENCE</scope>
    <source>
        <strain evidence="10">RCP-MX</strain>
    </source>
</reference>
<evidence type="ECO:0000256" key="7">
    <source>
        <dbReference type="ARBA" id="ARBA00023180"/>
    </source>
</evidence>
<evidence type="ECO:0000313" key="11">
    <source>
        <dbReference type="Proteomes" id="UP001141327"/>
    </source>
</evidence>
<dbReference type="PANTHER" id="PTHR21016:SF7">
    <property type="entry name" value="TM2 DOMAIN-CONTAINING PROTEIN 3"/>
    <property type="match status" value="1"/>
</dbReference>
<comment type="similarity">
    <text evidence="2">Belongs to the TM2 family.</text>
</comment>
<keyword evidence="7" id="KW-0325">Glycoprotein</keyword>
<name>A0ABQ8UKD7_9EUKA</name>
<keyword evidence="6 8" id="KW-0472">Membrane</keyword>
<comment type="caution">
    <text evidence="10">The sequence shown here is derived from an EMBL/GenBank/DDBJ whole genome shotgun (WGS) entry which is preliminary data.</text>
</comment>
<dbReference type="PANTHER" id="PTHR21016">
    <property type="entry name" value="BETA-AMYLOID BINDING PROTEIN-RELATED"/>
    <property type="match status" value="1"/>
</dbReference>
<evidence type="ECO:0000256" key="5">
    <source>
        <dbReference type="ARBA" id="ARBA00022989"/>
    </source>
</evidence>
<gene>
    <name evidence="10" type="ORF">PAPYR_7401</name>
</gene>
<keyword evidence="3 8" id="KW-0812">Transmembrane</keyword>
<dbReference type="EMBL" id="JAPMOS010000052">
    <property type="protein sequence ID" value="KAJ4457230.1"/>
    <property type="molecule type" value="Genomic_DNA"/>
</dbReference>
<accession>A0ABQ8UKD7</accession>
<keyword evidence="5 8" id="KW-1133">Transmembrane helix</keyword>
<evidence type="ECO:0000256" key="8">
    <source>
        <dbReference type="SAM" id="Phobius"/>
    </source>
</evidence>
<proteinExistence type="inferred from homology"/>